<dbReference type="EMBL" id="CYPR01000018">
    <property type="protein sequence ID" value="CUH16587.1"/>
    <property type="molecule type" value="Genomic_DNA"/>
</dbReference>
<accession>A0A0M7B645</accession>
<dbReference type="NCBIfam" id="TIGR00180">
    <property type="entry name" value="parB_part"/>
    <property type="match status" value="1"/>
</dbReference>
<evidence type="ECO:0000313" key="3">
    <source>
        <dbReference type="EMBL" id="CUH16587.1"/>
    </source>
</evidence>
<name>A0A0M7B645_9RHOB</name>
<dbReference type="PANTHER" id="PTHR33375">
    <property type="entry name" value="CHROMOSOME-PARTITIONING PROTEIN PARB-RELATED"/>
    <property type="match status" value="1"/>
</dbReference>
<feature type="domain" description="ParB-like N-terminal" evidence="2">
    <location>
        <begin position="3"/>
        <end position="89"/>
    </location>
</feature>
<dbReference type="SMART" id="SM00470">
    <property type="entry name" value="ParB"/>
    <property type="match status" value="1"/>
</dbReference>
<dbReference type="InterPro" id="IPR036086">
    <property type="entry name" value="ParB/Sulfiredoxin_sf"/>
</dbReference>
<dbReference type="GO" id="GO:0007059">
    <property type="term" value="P:chromosome segregation"/>
    <property type="evidence" value="ECO:0007669"/>
    <property type="project" value="TreeGrafter"/>
</dbReference>
<proteinExistence type="inferred from homology"/>
<dbReference type="Pfam" id="PF02195">
    <property type="entry name" value="ParB_N"/>
    <property type="match status" value="1"/>
</dbReference>
<sequence length="249" mass="27084">MIHDYDPDTIRIPDTHDRDLAAADLSDLIASIRDLGQQVPVILRDCDGPELVCGARRVAACRAVGVEVRGQMRDLDDEAAFVLRDAENRHRADLYDLDRARSYAAAVEAHYGGDRKAMAARIGVSLPHLTRLLTLARMPDAVVAAYPSRAALRERHARALAPWLDDPRLIEAAQGIAPGLSAAKVTAALAAAMGGGPAAKEEARTFRFRHGVRGVTVRRVGRKMRIEYDADLSGLHLKGALDAFLARKD</sequence>
<evidence type="ECO:0000313" key="4">
    <source>
        <dbReference type="Proteomes" id="UP000049455"/>
    </source>
</evidence>
<dbReference type="InterPro" id="IPR004437">
    <property type="entry name" value="ParB/RepB/Spo0J"/>
</dbReference>
<gene>
    <name evidence="3" type="primary">parB_1</name>
    <name evidence="3" type="ORF">JSE7799_00364</name>
</gene>
<comment type="similarity">
    <text evidence="1">Belongs to the ParB family.</text>
</comment>
<dbReference type="PANTHER" id="PTHR33375:SF1">
    <property type="entry name" value="CHROMOSOME-PARTITIONING PROTEIN PARB-RELATED"/>
    <property type="match status" value="1"/>
</dbReference>
<dbReference type="SUPFAM" id="SSF109709">
    <property type="entry name" value="KorB DNA-binding domain-like"/>
    <property type="match status" value="1"/>
</dbReference>
<protein>
    <submittedName>
        <fullName evidence="3">Chromosome-partitioning protein ParB</fullName>
    </submittedName>
</protein>
<dbReference type="RefSeq" id="WP_055662071.1">
    <property type="nucleotide sequence ID" value="NZ_CYPR01000018.1"/>
</dbReference>
<dbReference type="Pfam" id="PF18090">
    <property type="entry name" value="SoPB_HTH"/>
    <property type="match status" value="1"/>
</dbReference>
<dbReference type="InterPro" id="IPR037972">
    <property type="entry name" value="RepB_N"/>
</dbReference>
<evidence type="ECO:0000256" key="1">
    <source>
        <dbReference type="ARBA" id="ARBA00006295"/>
    </source>
</evidence>
<dbReference type="Gene3D" id="3.90.1530.30">
    <property type="match status" value="1"/>
</dbReference>
<dbReference type="AlphaFoldDB" id="A0A0M7B645"/>
<keyword evidence="4" id="KW-1185">Reference proteome</keyword>
<dbReference type="OrthoDB" id="7190674at2"/>
<dbReference type="InterPro" id="IPR050336">
    <property type="entry name" value="Chromosome_partition/occlusion"/>
</dbReference>
<dbReference type="InterPro" id="IPR003115">
    <property type="entry name" value="ParB_N"/>
</dbReference>
<evidence type="ECO:0000259" key="2">
    <source>
        <dbReference type="SMART" id="SM00470"/>
    </source>
</evidence>
<reference evidence="3 4" key="1">
    <citation type="submission" date="2015-09" db="EMBL/GenBank/DDBJ databases">
        <authorList>
            <person name="Jackson K.R."/>
            <person name="Lunt B.L."/>
            <person name="Fisher J.N.B."/>
            <person name="Gardner A.V."/>
            <person name="Bailey M.E."/>
            <person name="Deus L.M."/>
            <person name="Earl A.S."/>
            <person name="Gibby P.D."/>
            <person name="Hartmann K.A."/>
            <person name="Liu J.E."/>
            <person name="Manci A.M."/>
            <person name="Nielsen D.A."/>
            <person name="Solomon M.B."/>
            <person name="Breakwell D.P."/>
            <person name="Burnett S.H."/>
            <person name="Grose J.H."/>
        </authorList>
    </citation>
    <scope>NUCLEOTIDE SEQUENCE [LARGE SCALE GENOMIC DNA]</scope>
    <source>
        <strain evidence="3 4">CECT 7799</strain>
    </source>
</reference>
<dbReference type="GO" id="GO:0003677">
    <property type="term" value="F:DNA binding"/>
    <property type="evidence" value="ECO:0007669"/>
    <property type="project" value="InterPro"/>
</dbReference>
<dbReference type="GO" id="GO:0005694">
    <property type="term" value="C:chromosome"/>
    <property type="evidence" value="ECO:0007669"/>
    <property type="project" value="TreeGrafter"/>
</dbReference>
<dbReference type="STRING" id="313367.JSE7799_00364"/>
<dbReference type="SUPFAM" id="SSF110849">
    <property type="entry name" value="ParB/Sulfiredoxin"/>
    <property type="match status" value="1"/>
</dbReference>
<dbReference type="InterPro" id="IPR040873">
    <property type="entry name" value="SoPB_HTH"/>
</dbReference>
<dbReference type="Gene3D" id="1.10.10.2830">
    <property type="match status" value="1"/>
</dbReference>
<dbReference type="CDD" id="cd16405">
    <property type="entry name" value="RepB_like_N"/>
    <property type="match status" value="1"/>
</dbReference>
<organism evidence="3 4">
    <name type="scientific">Jannaschia seosinensis</name>
    <dbReference type="NCBI Taxonomy" id="313367"/>
    <lineage>
        <taxon>Bacteria</taxon>
        <taxon>Pseudomonadati</taxon>
        <taxon>Pseudomonadota</taxon>
        <taxon>Alphaproteobacteria</taxon>
        <taxon>Rhodobacterales</taxon>
        <taxon>Roseobacteraceae</taxon>
        <taxon>Jannaschia</taxon>
    </lineage>
</organism>
<dbReference type="Proteomes" id="UP000049455">
    <property type="component" value="Unassembled WGS sequence"/>
</dbReference>